<dbReference type="PANTHER" id="PTHR13693">
    <property type="entry name" value="CLASS II AMINOTRANSFERASE/8-AMINO-7-OXONONANOATE SYNTHASE"/>
    <property type="match status" value="1"/>
</dbReference>
<evidence type="ECO:0000256" key="4">
    <source>
        <dbReference type="ARBA" id="ARBA00022898"/>
    </source>
</evidence>
<dbReference type="Gene3D" id="3.40.640.10">
    <property type="entry name" value="Type I PLP-dependent aspartate aminotransferase-like (Major domain)"/>
    <property type="match status" value="1"/>
</dbReference>
<gene>
    <name evidence="6" type="ORF">N7492_005404</name>
</gene>
<dbReference type="OrthoDB" id="2382073at2759"/>
<sequence length="420" mass="46906">MEILSQKLQVALDNRHKDGRLLEPPRPDTLQDLIDLGSNDTLSLSSSKPLREKIFHQLQANPGVPMGSRSSRIFEGTGQYLIDIERNLAEFHGSEAGIFFNSGYDANVAVWSTLPQPGDVVLYDEYVHASIHDGMRRGRAKTMQFRHNDPSSFRDCLRDIVADTPAIARGASVAFVALESFYSMDGDAAPARELIKIAQQQLPLRNFIFSIDEAHSNGLIGPNGSGFVCYHALEKEVMIRLNTCGKALGLTGAILLCNDVMKRTLINYSRGVMFSTAPSFVMVAAVKASYQLLASAEGQKRRDCLQQNIYSFHRKLTGHPKWIDAKAEGILALPTERAIHLEPFLSPVISLITPPYEAKDLQRHLQRAGFWVNVAHYPIVPKNKDRVRIVVHTHNTEKQIDNVVEQIMHWASGRCEKISI</sequence>
<dbReference type="Pfam" id="PF00155">
    <property type="entry name" value="Aminotran_1_2"/>
    <property type="match status" value="1"/>
</dbReference>
<dbReference type="GO" id="GO:0030170">
    <property type="term" value="F:pyridoxal phosphate binding"/>
    <property type="evidence" value="ECO:0007669"/>
    <property type="project" value="InterPro"/>
</dbReference>
<dbReference type="GO" id="GO:0009102">
    <property type="term" value="P:biotin biosynthetic process"/>
    <property type="evidence" value="ECO:0007669"/>
    <property type="project" value="TreeGrafter"/>
</dbReference>
<dbReference type="InterPro" id="IPR050087">
    <property type="entry name" value="AON_synthase_class-II"/>
</dbReference>
<dbReference type="InterPro" id="IPR015422">
    <property type="entry name" value="PyrdxlP-dep_Trfase_small"/>
</dbReference>
<dbReference type="EMBL" id="JAPQKO010000003">
    <property type="protein sequence ID" value="KAJ5172811.1"/>
    <property type="molecule type" value="Genomic_DNA"/>
</dbReference>
<keyword evidence="4" id="KW-0663">Pyridoxal phosphate</keyword>
<dbReference type="PANTHER" id="PTHR13693:SF77">
    <property type="entry name" value="8-AMINO-7-OXONONANOATE SYNTHASE"/>
    <property type="match status" value="1"/>
</dbReference>
<comment type="caution">
    <text evidence="6">The sequence shown here is derived from an EMBL/GenBank/DDBJ whole genome shotgun (WGS) entry which is preliminary data.</text>
</comment>
<feature type="domain" description="Aminotransferase class I/classII large" evidence="5">
    <location>
        <begin position="32"/>
        <end position="407"/>
    </location>
</feature>
<accession>A0A9W9LRM2</accession>
<dbReference type="SUPFAM" id="SSF53383">
    <property type="entry name" value="PLP-dependent transferases"/>
    <property type="match status" value="1"/>
</dbReference>
<evidence type="ECO:0000313" key="6">
    <source>
        <dbReference type="EMBL" id="KAJ5172811.1"/>
    </source>
</evidence>
<evidence type="ECO:0000259" key="5">
    <source>
        <dbReference type="Pfam" id="PF00155"/>
    </source>
</evidence>
<dbReference type="InterPro" id="IPR015421">
    <property type="entry name" value="PyrdxlP-dep_Trfase_major"/>
</dbReference>
<reference evidence="6" key="1">
    <citation type="submission" date="2022-11" db="EMBL/GenBank/DDBJ databases">
        <authorList>
            <person name="Petersen C."/>
        </authorList>
    </citation>
    <scope>NUCLEOTIDE SEQUENCE</scope>
    <source>
        <strain evidence="6">IBT 21917</strain>
    </source>
</reference>
<dbReference type="GO" id="GO:0016740">
    <property type="term" value="F:transferase activity"/>
    <property type="evidence" value="ECO:0007669"/>
    <property type="project" value="UniProtKB-KW"/>
</dbReference>
<comment type="similarity">
    <text evidence="2">Belongs to the class-II pyridoxal-phosphate-dependent aminotransferase family. BioF subfamily.</text>
</comment>
<evidence type="ECO:0000256" key="3">
    <source>
        <dbReference type="ARBA" id="ARBA00022679"/>
    </source>
</evidence>
<comment type="cofactor">
    <cofactor evidence="1">
        <name>pyridoxal 5'-phosphate</name>
        <dbReference type="ChEBI" id="CHEBI:597326"/>
    </cofactor>
</comment>
<evidence type="ECO:0000256" key="2">
    <source>
        <dbReference type="ARBA" id="ARBA00010008"/>
    </source>
</evidence>
<keyword evidence="7" id="KW-1185">Reference proteome</keyword>
<name>A0A9W9LRM2_9EURO</name>
<dbReference type="AlphaFoldDB" id="A0A9W9LRM2"/>
<proteinExistence type="inferred from homology"/>
<dbReference type="InterPro" id="IPR004839">
    <property type="entry name" value="Aminotransferase_I/II_large"/>
</dbReference>
<evidence type="ECO:0000313" key="7">
    <source>
        <dbReference type="Proteomes" id="UP001146351"/>
    </source>
</evidence>
<dbReference type="Gene3D" id="3.90.1150.10">
    <property type="entry name" value="Aspartate Aminotransferase, domain 1"/>
    <property type="match status" value="1"/>
</dbReference>
<dbReference type="InterPro" id="IPR015424">
    <property type="entry name" value="PyrdxlP-dep_Trfase"/>
</dbReference>
<organism evidence="6 7">
    <name type="scientific">Penicillium capsulatum</name>
    <dbReference type="NCBI Taxonomy" id="69766"/>
    <lineage>
        <taxon>Eukaryota</taxon>
        <taxon>Fungi</taxon>
        <taxon>Dikarya</taxon>
        <taxon>Ascomycota</taxon>
        <taxon>Pezizomycotina</taxon>
        <taxon>Eurotiomycetes</taxon>
        <taxon>Eurotiomycetidae</taxon>
        <taxon>Eurotiales</taxon>
        <taxon>Aspergillaceae</taxon>
        <taxon>Penicillium</taxon>
    </lineage>
</organism>
<reference evidence="6" key="2">
    <citation type="journal article" date="2023" name="IMA Fungus">
        <title>Comparative genomic study of the Penicillium genus elucidates a diverse pangenome and 15 lateral gene transfer events.</title>
        <authorList>
            <person name="Petersen C."/>
            <person name="Sorensen T."/>
            <person name="Nielsen M.R."/>
            <person name="Sondergaard T.E."/>
            <person name="Sorensen J.L."/>
            <person name="Fitzpatrick D.A."/>
            <person name="Frisvad J.C."/>
            <person name="Nielsen K.L."/>
        </authorList>
    </citation>
    <scope>NUCLEOTIDE SEQUENCE</scope>
    <source>
        <strain evidence="6">IBT 21917</strain>
    </source>
</reference>
<evidence type="ECO:0000256" key="1">
    <source>
        <dbReference type="ARBA" id="ARBA00001933"/>
    </source>
</evidence>
<dbReference type="Proteomes" id="UP001146351">
    <property type="component" value="Unassembled WGS sequence"/>
</dbReference>
<keyword evidence="3" id="KW-0808">Transferase</keyword>
<protein>
    <recommendedName>
        <fullName evidence="5">Aminotransferase class I/classII large domain-containing protein</fullName>
    </recommendedName>
</protein>